<evidence type="ECO:0000256" key="11">
    <source>
        <dbReference type="ARBA" id="ARBA00023304"/>
    </source>
</evidence>
<evidence type="ECO:0000256" key="10">
    <source>
        <dbReference type="ARBA" id="ARBA00023239"/>
    </source>
</evidence>
<evidence type="ECO:0000256" key="4">
    <source>
        <dbReference type="ARBA" id="ARBA00010869"/>
    </source>
</evidence>
<evidence type="ECO:0000313" key="17">
    <source>
        <dbReference type="Proteomes" id="UP000248857"/>
    </source>
</evidence>
<protein>
    <recommendedName>
        <fullName evidence="13">L-threonine dehydratase</fullName>
        <ecNumber evidence="13">4.3.1.19</ecNumber>
    </recommendedName>
    <alternativeName>
        <fullName evidence="13">Threonine deaminase</fullName>
    </alternativeName>
</protein>
<keyword evidence="14" id="KW-0472">Membrane</keyword>
<evidence type="ECO:0000256" key="12">
    <source>
        <dbReference type="ARBA" id="ARBA00025527"/>
    </source>
</evidence>
<dbReference type="SUPFAM" id="SSF55021">
    <property type="entry name" value="ACT-like"/>
    <property type="match status" value="1"/>
</dbReference>
<evidence type="ECO:0000256" key="5">
    <source>
        <dbReference type="ARBA" id="ARBA00011881"/>
    </source>
</evidence>
<dbReference type="Gene3D" id="3.40.50.1100">
    <property type="match status" value="2"/>
</dbReference>
<dbReference type="EMBL" id="PQWO01000006">
    <property type="protein sequence ID" value="PZD73173.1"/>
    <property type="molecule type" value="Genomic_DNA"/>
</dbReference>
<dbReference type="UniPathway" id="UPA00047">
    <property type="reaction ID" value="UER00054"/>
</dbReference>
<comment type="pathway">
    <text evidence="3 13">Amino-acid biosynthesis; L-isoleucine biosynthesis; 2-oxobutanoate from L-threonine: step 1/1.</text>
</comment>
<evidence type="ECO:0000256" key="9">
    <source>
        <dbReference type="ARBA" id="ARBA00022898"/>
    </source>
</evidence>
<dbReference type="InterPro" id="IPR000634">
    <property type="entry name" value="Ser/Thr_deHydtase_PyrdxlP-BS"/>
</dbReference>
<keyword evidence="7 13" id="KW-0412">Isoleucine biosynthesis</keyword>
<keyword evidence="6 13" id="KW-0028">Amino-acid biosynthesis</keyword>
<keyword evidence="14" id="KW-1133">Transmembrane helix</keyword>
<dbReference type="SUPFAM" id="SSF53686">
    <property type="entry name" value="Tryptophan synthase beta subunit-like PLP-dependent enzymes"/>
    <property type="match status" value="1"/>
</dbReference>
<evidence type="ECO:0000256" key="13">
    <source>
        <dbReference type="RuleBase" id="RU362012"/>
    </source>
</evidence>
<comment type="similarity">
    <text evidence="4 13">Belongs to the serine/threonine dehydratase family.</text>
</comment>
<dbReference type="RefSeq" id="WP_110986236.1">
    <property type="nucleotide sequence ID" value="NZ_CAWNWM010000006.1"/>
</dbReference>
<comment type="caution">
    <text evidence="16">The sequence shown here is derived from an EMBL/GenBank/DDBJ whole genome shotgun (WGS) entry which is preliminary data.</text>
</comment>
<evidence type="ECO:0000256" key="7">
    <source>
        <dbReference type="ARBA" id="ARBA00022624"/>
    </source>
</evidence>
<dbReference type="CDD" id="cd04907">
    <property type="entry name" value="ACT_ThrD-I_2"/>
    <property type="match status" value="1"/>
</dbReference>
<dbReference type="CDD" id="cd04906">
    <property type="entry name" value="ACT_ThrD-I_1"/>
    <property type="match status" value="1"/>
</dbReference>
<dbReference type="PROSITE" id="PS00165">
    <property type="entry name" value="DEHYDRATASE_SER_THR"/>
    <property type="match status" value="1"/>
</dbReference>
<dbReference type="PANTHER" id="PTHR48078">
    <property type="entry name" value="THREONINE DEHYDRATASE, MITOCHONDRIAL-RELATED"/>
    <property type="match status" value="1"/>
</dbReference>
<comment type="function">
    <text evidence="12 13">Catalyzes the anaerobic formation of alpha-ketobutyrate and ammonia from threonine in a two-step reaction. The first step involved a dehydration of threonine and a production of enamine intermediates (aminocrotonate), which tautomerizes to its imine form (iminobutyrate). Both intermediates are unstable and short-lived. The second step is the nonenzymatic hydrolysis of the enamine/imine intermediates to form 2-ketobutyrate and free ammonia. In the low water environment of the cell, the second step is accelerated by RidA.</text>
</comment>
<dbReference type="InterPro" id="IPR036052">
    <property type="entry name" value="TrpB-like_PALP_sf"/>
</dbReference>
<evidence type="ECO:0000256" key="3">
    <source>
        <dbReference type="ARBA" id="ARBA00004810"/>
    </source>
</evidence>
<comment type="cofactor">
    <cofactor evidence="2 13">
        <name>pyridoxal 5'-phosphate</name>
        <dbReference type="ChEBI" id="CHEBI:597326"/>
    </cofactor>
</comment>
<accession>A0A2W1JI07</accession>
<dbReference type="FunFam" id="3.40.1020.10:FF:000001">
    <property type="entry name" value="L-threonine dehydratase"/>
    <property type="match status" value="1"/>
</dbReference>
<dbReference type="NCBIfam" id="NF009130">
    <property type="entry name" value="PRK12483.1"/>
    <property type="match status" value="1"/>
</dbReference>
<reference evidence="16 17" key="1">
    <citation type="journal article" date="2018" name="Sci. Rep.">
        <title>A novel species of the marine cyanobacterium Acaryochloris with a unique pigment content and lifestyle.</title>
        <authorList>
            <person name="Partensky F."/>
            <person name="Six C."/>
            <person name="Ratin M."/>
            <person name="Garczarek L."/>
            <person name="Vaulot D."/>
            <person name="Probert I."/>
            <person name="Calteau A."/>
            <person name="Gourvil P."/>
            <person name="Marie D."/>
            <person name="Grebert T."/>
            <person name="Bouchier C."/>
            <person name="Le Panse S."/>
            <person name="Gachenot M."/>
            <person name="Rodriguez F."/>
            <person name="Garrido J.L."/>
        </authorList>
    </citation>
    <scope>NUCLEOTIDE SEQUENCE [LARGE SCALE GENOMIC DNA]</scope>
    <source>
        <strain evidence="16 17">RCC1774</strain>
    </source>
</reference>
<feature type="transmembrane region" description="Helical" evidence="14">
    <location>
        <begin position="171"/>
        <end position="191"/>
    </location>
</feature>
<keyword evidence="14" id="KW-0812">Transmembrane</keyword>
<comment type="catalytic activity">
    <reaction evidence="1 13">
        <text>L-threonine = 2-oxobutanoate + NH4(+)</text>
        <dbReference type="Rhea" id="RHEA:22108"/>
        <dbReference type="ChEBI" id="CHEBI:16763"/>
        <dbReference type="ChEBI" id="CHEBI:28938"/>
        <dbReference type="ChEBI" id="CHEBI:57926"/>
        <dbReference type="EC" id="4.3.1.19"/>
    </reaction>
</comment>
<dbReference type="AlphaFoldDB" id="A0A2W1JI07"/>
<dbReference type="Proteomes" id="UP000248857">
    <property type="component" value="Unassembled WGS sequence"/>
</dbReference>
<dbReference type="PROSITE" id="PS51672">
    <property type="entry name" value="ACT_LIKE"/>
    <property type="match status" value="2"/>
</dbReference>
<sequence>MSHPDYLERILKARVYDVAQETPLEAAPRLSSRLQNKILLKREDMQSVFSFKLRGAYNKMAQLPAEALEKGVITASAGNHAQGVALGAKELGTTATIVMPVTTPQVKIDAVAARGGAVVLHGDTYDDAYAHARELSNVQELAFVHPFDDPDVIAGQGTIGMEILRQYQKPIHAVFVAIGGGGLISGIAAYLKRLRPEIRVIGVEPIDADAMHQSLKVGERVRLDQVGLFADGVAVREVGEETFRLCQQYVDEILLVSTDDTCAAIKDVFEDTRSILEPAGALAIAGAKAYVEREQITDQTLVAVACGANMNFDRLRFVAERAELGERREAILAVTIPEERGSFLRLCRCMGKHGITEFSYRITDEQEAHIFVGVKIQNRADATAIVSNLEEQGFRTLDLTDDELAKLHLRYMVGGRSPLAENELLYRFEFPERPGALMKFLSCMSPNWNISLFHYRNHGADYGRIAVGMQVPPHEMQDFNAFLDTLGYRYWDESQNPTYRLFLGQQKSSPSPTH</sequence>
<keyword evidence="8" id="KW-0677">Repeat</keyword>
<dbReference type="GO" id="GO:0030170">
    <property type="term" value="F:pyridoxal phosphate binding"/>
    <property type="evidence" value="ECO:0007669"/>
    <property type="project" value="InterPro"/>
</dbReference>
<dbReference type="OrthoDB" id="9811476at2"/>
<dbReference type="FunFam" id="3.40.50.1100:FF:000008">
    <property type="entry name" value="L-threonine dehydratase"/>
    <property type="match status" value="1"/>
</dbReference>
<dbReference type="GO" id="GO:0003941">
    <property type="term" value="F:L-serine ammonia-lyase activity"/>
    <property type="evidence" value="ECO:0007669"/>
    <property type="project" value="TreeGrafter"/>
</dbReference>
<evidence type="ECO:0000259" key="15">
    <source>
        <dbReference type="PROSITE" id="PS51672"/>
    </source>
</evidence>
<dbReference type="InterPro" id="IPR001721">
    <property type="entry name" value="TD_ACT-like"/>
</dbReference>
<dbReference type="InterPro" id="IPR050147">
    <property type="entry name" value="Ser/Thr_Dehydratase"/>
</dbReference>
<evidence type="ECO:0000313" key="16">
    <source>
        <dbReference type="EMBL" id="PZD73173.1"/>
    </source>
</evidence>
<comment type="subunit">
    <text evidence="5 13">Homotetramer.</text>
</comment>
<evidence type="ECO:0000256" key="14">
    <source>
        <dbReference type="SAM" id="Phobius"/>
    </source>
</evidence>
<evidence type="ECO:0000256" key="8">
    <source>
        <dbReference type="ARBA" id="ARBA00022737"/>
    </source>
</evidence>
<keyword evidence="10 13" id="KW-0456">Lyase</keyword>
<dbReference type="GO" id="GO:0006565">
    <property type="term" value="P:L-serine catabolic process"/>
    <property type="evidence" value="ECO:0007669"/>
    <property type="project" value="TreeGrafter"/>
</dbReference>
<evidence type="ECO:0000256" key="6">
    <source>
        <dbReference type="ARBA" id="ARBA00022605"/>
    </source>
</evidence>
<dbReference type="Gene3D" id="3.40.1020.10">
    <property type="entry name" value="Biosynthetic Threonine Deaminase, Domain 3"/>
    <property type="match status" value="1"/>
</dbReference>
<dbReference type="Pfam" id="PF00291">
    <property type="entry name" value="PALP"/>
    <property type="match status" value="1"/>
</dbReference>
<feature type="domain" description="ACT-like" evidence="15">
    <location>
        <begin position="330"/>
        <end position="401"/>
    </location>
</feature>
<gene>
    <name evidence="16" type="primary">ilvA_1</name>
    <name evidence="13" type="synonym">ilvA</name>
    <name evidence="16" type="ORF">C1752_02277</name>
</gene>
<dbReference type="GO" id="GO:0004794">
    <property type="term" value="F:threonine deaminase activity"/>
    <property type="evidence" value="ECO:0007669"/>
    <property type="project" value="UniProtKB-UniRule"/>
</dbReference>
<dbReference type="InterPro" id="IPR005787">
    <property type="entry name" value="Thr_deHydtase_biosynth"/>
</dbReference>
<evidence type="ECO:0000256" key="1">
    <source>
        <dbReference type="ARBA" id="ARBA00001274"/>
    </source>
</evidence>
<proteinExistence type="inferred from homology"/>
<dbReference type="Pfam" id="PF00585">
    <property type="entry name" value="Thr_dehydrat_C"/>
    <property type="match status" value="2"/>
</dbReference>
<dbReference type="NCBIfam" id="TIGR01124">
    <property type="entry name" value="ilvA_2Cterm"/>
    <property type="match status" value="1"/>
</dbReference>
<dbReference type="GO" id="GO:0006567">
    <property type="term" value="P:L-threonine catabolic process"/>
    <property type="evidence" value="ECO:0007669"/>
    <property type="project" value="TreeGrafter"/>
</dbReference>
<dbReference type="EC" id="4.3.1.19" evidence="13"/>
<dbReference type="PANTHER" id="PTHR48078:SF11">
    <property type="entry name" value="THREONINE DEHYDRATASE, MITOCHONDRIAL"/>
    <property type="match status" value="1"/>
</dbReference>
<evidence type="ECO:0000256" key="2">
    <source>
        <dbReference type="ARBA" id="ARBA00001933"/>
    </source>
</evidence>
<dbReference type="InterPro" id="IPR001926">
    <property type="entry name" value="TrpB-like_PALP"/>
</dbReference>
<organism evidence="16 17">
    <name type="scientific">Acaryochloris thomasi RCC1774</name>
    <dbReference type="NCBI Taxonomy" id="1764569"/>
    <lineage>
        <taxon>Bacteria</taxon>
        <taxon>Bacillati</taxon>
        <taxon>Cyanobacteriota</taxon>
        <taxon>Cyanophyceae</taxon>
        <taxon>Acaryochloridales</taxon>
        <taxon>Acaryochloridaceae</taxon>
        <taxon>Acaryochloris</taxon>
        <taxon>Acaryochloris thomasi</taxon>
    </lineage>
</organism>
<dbReference type="InterPro" id="IPR045865">
    <property type="entry name" value="ACT-like_dom_sf"/>
</dbReference>
<dbReference type="NCBIfam" id="NF006674">
    <property type="entry name" value="PRK09224.1"/>
    <property type="match status" value="1"/>
</dbReference>
<feature type="domain" description="ACT-like" evidence="15">
    <location>
        <begin position="424"/>
        <end position="495"/>
    </location>
</feature>
<keyword evidence="17" id="KW-1185">Reference proteome</keyword>
<keyword evidence="11 13" id="KW-0100">Branched-chain amino acid biosynthesis</keyword>
<dbReference type="InterPro" id="IPR038110">
    <property type="entry name" value="TD_ACT-like_sf"/>
</dbReference>
<dbReference type="CDD" id="cd01562">
    <property type="entry name" value="Thr-dehyd"/>
    <property type="match status" value="1"/>
</dbReference>
<name>A0A2W1JI07_9CYAN</name>
<keyword evidence="9 13" id="KW-0663">Pyridoxal phosphate</keyword>
<dbReference type="GO" id="GO:0009097">
    <property type="term" value="P:isoleucine biosynthetic process"/>
    <property type="evidence" value="ECO:0007669"/>
    <property type="project" value="UniProtKB-UniRule"/>
</dbReference>